<protein>
    <submittedName>
        <fullName evidence="4">DUF4185 domain-containing protein</fullName>
    </submittedName>
</protein>
<feature type="chain" id="PRO_5043791165" evidence="2">
    <location>
        <begin position="33"/>
        <end position="499"/>
    </location>
</feature>
<evidence type="ECO:0000313" key="5">
    <source>
        <dbReference type="Proteomes" id="UP000663583"/>
    </source>
</evidence>
<gene>
    <name evidence="4" type="ORF">I2456_01430</name>
</gene>
<feature type="compositionally biased region" description="Pro residues" evidence="1">
    <location>
        <begin position="106"/>
        <end position="115"/>
    </location>
</feature>
<dbReference type="InterPro" id="IPR025442">
    <property type="entry name" value="DUF4185"/>
</dbReference>
<name>A0AAX1JCK6_9MYCO</name>
<evidence type="ECO:0000259" key="3">
    <source>
        <dbReference type="Pfam" id="PF13810"/>
    </source>
</evidence>
<dbReference type="AlphaFoldDB" id="A0AAX1JCK6"/>
<feature type="signal peptide" evidence="2">
    <location>
        <begin position="1"/>
        <end position="32"/>
    </location>
</feature>
<reference evidence="4" key="1">
    <citation type="submission" date="2020-11" db="EMBL/GenBank/DDBJ databases">
        <title>Intraspecies plasmid and genomic variation of Mycobacterium kubicae revealed by the complete genome sequences of two clinical isolates.</title>
        <authorList>
            <person name="Hendrix J.R."/>
            <person name="Epperson L.E."/>
            <person name="Honda J.R."/>
            <person name="Strong M."/>
        </authorList>
    </citation>
    <scope>NUCLEOTIDE SEQUENCE</scope>
    <source>
        <strain evidence="4">JCM 13573</strain>
    </source>
</reference>
<dbReference type="Pfam" id="PF13810">
    <property type="entry name" value="DUF4185"/>
    <property type="match status" value="1"/>
</dbReference>
<keyword evidence="2" id="KW-0732">Signal</keyword>
<sequence length="499" mass="52942">MSAIPRFVTLSLAATAAIGLILPIGVAPTANALPCSAPEANVPPPANAVVTNPGGKVLGPMNRGPRPRGANEGAPRPRRGPLQRVVPPGQRYSAPVQQQALVPGANPGPPAPTPPAAGQQPPAAQLAPNGAAVPPPNPAPAPAPPAGAPDGGDALGGSNTSLVEWVTGPDGPNKTLERFGISGTDLGILWDNGDPANHQVLMAFGDTFGYCAVQGDQWRYNVLFRSNDHDLSHGLHVEAGDPSNRYAGSPTQQPGFSRQVINSIKYANEETGIIPTAAISVGKTQYINFMSIKQWGRDGEWWTNYSGIAMSTDNGQNWGVYPNTIRAAGPDTGRVPYVEGNENFQMGAYVKSNDGYLYSFGTRAGRGGSAHLSRVPQRFVPDLTKYEYWNGDSNSWVPNRPSAATPVIPGPVAEMSAQYNTYLKQYLVMYTNGANDVVARTAPAPQGPWSPEHMLVSSWSMPGGIYAPMMHPWSTGKDVYFNLSLWSAYDVMLMHTTLG</sequence>
<dbReference type="Proteomes" id="UP000663583">
    <property type="component" value="Chromosome"/>
</dbReference>
<dbReference type="KEGG" id="mku:I2456_01430"/>
<evidence type="ECO:0000256" key="2">
    <source>
        <dbReference type="SAM" id="SignalP"/>
    </source>
</evidence>
<feature type="compositionally biased region" description="Low complexity" evidence="1">
    <location>
        <begin position="116"/>
        <end position="132"/>
    </location>
</feature>
<dbReference type="EMBL" id="CP065047">
    <property type="protein sequence ID" value="QPI38260.1"/>
    <property type="molecule type" value="Genomic_DNA"/>
</dbReference>
<organism evidence="4 5">
    <name type="scientific">Mycobacterium kubicae</name>
    <dbReference type="NCBI Taxonomy" id="120959"/>
    <lineage>
        <taxon>Bacteria</taxon>
        <taxon>Bacillati</taxon>
        <taxon>Actinomycetota</taxon>
        <taxon>Actinomycetes</taxon>
        <taxon>Mycobacteriales</taxon>
        <taxon>Mycobacteriaceae</taxon>
        <taxon>Mycobacterium</taxon>
        <taxon>Mycobacterium simiae complex</taxon>
    </lineage>
</organism>
<evidence type="ECO:0000256" key="1">
    <source>
        <dbReference type="SAM" id="MobiDB-lite"/>
    </source>
</evidence>
<feature type="compositionally biased region" description="Pro residues" evidence="1">
    <location>
        <begin position="133"/>
        <end position="147"/>
    </location>
</feature>
<accession>A0AAX1JCK6</accession>
<feature type="region of interest" description="Disordered" evidence="1">
    <location>
        <begin position="51"/>
        <end position="169"/>
    </location>
</feature>
<evidence type="ECO:0000313" key="4">
    <source>
        <dbReference type="EMBL" id="QPI38260.1"/>
    </source>
</evidence>
<proteinExistence type="predicted"/>
<feature type="domain" description="DUF4185" evidence="3">
    <location>
        <begin position="171"/>
        <end position="495"/>
    </location>
</feature>